<evidence type="ECO:0000256" key="1">
    <source>
        <dbReference type="SAM" id="MobiDB-lite"/>
    </source>
</evidence>
<reference evidence="2 3" key="1">
    <citation type="submission" date="2014-04" db="EMBL/GenBank/DDBJ databases">
        <authorList>
            <consortium name="DOE Joint Genome Institute"/>
            <person name="Kuo A."/>
            <person name="Gay G."/>
            <person name="Dore J."/>
            <person name="Kohler A."/>
            <person name="Nagy L.G."/>
            <person name="Floudas D."/>
            <person name="Copeland A."/>
            <person name="Barry K.W."/>
            <person name="Cichocki N."/>
            <person name="Veneault-Fourrey C."/>
            <person name="LaButti K."/>
            <person name="Lindquist E.A."/>
            <person name="Lipzen A."/>
            <person name="Lundell T."/>
            <person name="Morin E."/>
            <person name="Murat C."/>
            <person name="Sun H."/>
            <person name="Tunlid A."/>
            <person name="Henrissat B."/>
            <person name="Grigoriev I.V."/>
            <person name="Hibbett D.S."/>
            <person name="Martin F."/>
            <person name="Nordberg H.P."/>
            <person name="Cantor M.N."/>
            <person name="Hua S.X."/>
        </authorList>
    </citation>
    <scope>NUCLEOTIDE SEQUENCE [LARGE SCALE GENOMIC DNA]</scope>
    <source>
        <strain evidence="3">h7</strain>
    </source>
</reference>
<name>A0A0C3CGX6_HEBCY</name>
<reference evidence="3" key="2">
    <citation type="submission" date="2015-01" db="EMBL/GenBank/DDBJ databases">
        <title>Evolutionary Origins and Diversification of the Mycorrhizal Mutualists.</title>
        <authorList>
            <consortium name="DOE Joint Genome Institute"/>
            <consortium name="Mycorrhizal Genomics Consortium"/>
            <person name="Kohler A."/>
            <person name="Kuo A."/>
            <person name="Nagy L.G."/>
            <person name="Floudas D."/>
            <person name="Copeland A."/>
            <person name="Barry K.W."/>
            <person name="Cichocki N."/>
            <person name="Veneault-Fourrey C."/>
            <person name="LaButti K."/>
            <person name="Lindquist E.A."/>
            <person name="Lipzen A."/>
            <person name="Lundell T."/>
            <person name="Morin E."/>
            <person name="Murat C."/>
            <person name="Riley R."/>
            <person name="Ohm R."/>
            <person name="Sun H."/>
            <person name="Tunlid A."/>
            <person name="Henrissat B."/>
            <person name="Grigoriev I.V."/>
            <person name="Hibbett D.S."/>
            <person name="Martin F."/>
        </authorList>
    </citation>
    <scope>NUCLEOTIDE SEQUENCE [LARGE SCALE GENOMIC DNA]</scope>
    <source>
        <strain evidence="3">h7</strain>
    </source>
</reference>
<proteinExistence type="predicted"/>
<organism evidence="2 3">
    <name type="scientific">Hebeloma cylindrosporum</name>
    <dbReference type="NCBI Taxonomy" id="76867"/>
    <lineage>
        <taxon>Eukaryota</taxon>
        <taxon>Fungi</taxon>
        <taxon>Dikarya</taxon>
        <taxon>Basidiomycota</taxon>
        <taxon>Agaricomycotina</taxon>
        <taxon>Agaricomycetes</taxon>
        <taxon>Agaricomycetidae</taxon>
        <taxon>Agaricales</taxon>
        <taxon>Agaricineae</taxon>
        <taxon>Hymenogastraceae</taxon>
        <taxon>Hebeloma</taxon>
    </lineage>
</organism>
<feature type="compositionally biased region" description="Gly residues" evidence="1">
    <location>
        <begin position="143"/>
        <end position="161"/>
    </location>
</feature>
<feature type="region of interest" description="Disordered" evidence="1">
    <location>
        <begin position="130"/>
        <end position="183"/>
    </location>
</feature>
<dbReference type="EMBL" id="KN831777">
    <property type="protein sequence ID" value="KIM42871.1"/>
    <property type="molecule type" value="Genomic_DNA"/>
</dbReference>
<sequence length="183" mass="17916">MRLQPQKTSSRTGYGTAFVGLRNPILHFALAAGFLALQPAMNGYAVDNPAAIGNGPVALAGRTKGVMHKVVVPSPTRKVGGVRVSTKVHRRGPSSTAASSRSASTGHAAIISASFVSLVVGAALALGGGNTQGDPSAGEDSSGNGGDHAIGGDSGDNGLGEGSPPPGDNPNDPSEAGNGAGKL</sequence>
<keyword evidence="3" id="KW-1185">Reference proteome</keyword>
<evidence type="ECO:0000313" key="3">
    <source>
        <dbReference type="Proteomes" id="UP000053424"/>
    </source>
</evidence>
<accession>A0A0C3CGX6</accession>
<gene>
    <name evidence="2" type="ORF">M413DRAFT_125005</name>
</gene>
<evidence type="ECO:0000313" key="2">
    <source>
        <dbReference type="EMBL" id="KIM42871.1"/>
    </source>
</evidence>
<protein>
    <submittedName>
        <fullName evidence="2">Uncharacterized protein</fullName>
    </submittedName>
</protein>
<feature type="region of interest" description="Disordered" evidence="1">
    <location>
        <begin position="80"/>
        <end position="103"/>
    </location>
</feature>
<dbReference type="HOGENOM" id="CLU_1475331_0_0_1"/>
<dbReference type="AlphaFoldDB" id="A0A0C3CGX6"/>
<feature type="compositionally biased region" description="Low complexity" evidence="1">
    <location>
        <begin position="94"/>
        <end position="103"/>
    </location>
</feature>
<dbReference type="Proteomes" id="UP000053424">
    <property type="component" value="Unassembled WGS sequence"/>
</dbReference>